<evidence type="ECO:0000259" key="4">
    <source>
        <dbReference type="Pfam" id="PF08545"/>
    </source>
</evidence>
<protein>
    <submittedName>
        <fullName evidence="5">3-oxoacyl-(Acyl-carrier-protein) synthase III</fullName>
    </submittedName>
</protein>
<dbReference type="EMBL" id="FNHZ01000001">
    <property type="protein sequence ID" value="SDM44541.1"/>
    <property type="molecule type" value="Genomic_DNA"/>
</dbReference>
<proteinExistence type="predicted"/>
<dbReference type="CDD" id="cd00830">
    <property type="entry name" value="KAS_III"/>
    <property type="match status" value="1"/>
</dbReference>
<reference evidence="6" key="1">
    <citation type="submission" date="2016-10" db="EMBL/GenBank/DDBJ databases">
        <authorList>
            <person name="Varghese N."/>
            <person name="Submissions S."/>
        </authorList>
    </citation>
    <scope>NUCLEOTIDE SEQUENCE [LARGE SCALE GENOMIC DNA]</scope>
    <source>
        <strain evidence="6">M83</strain>
    </source>
</reference>
<evidence type="ECO:0000256" key="2">
    <source>
        <dbReference type="ARBA" id="ARBA00023315"/>
    </source>
</evidence>
<dbReference type="RefSeq" id="WP_074520570.1">
    <property type="nucleotide sequence ID" value="NZ_FNHZ01000001.1"/>
</dbReference>
<dbReference type="PANTHER" id="PTHR34069:SF2">
    <property type="entry name" value="BETA-KETOACYL-[ACYL-CARRIER-PROTEIN] SYNTHASE III"/>
    <property type="match status" value="1"/>
</dbReference>
<dbReference type="AlphaFoldDB" id="A0A1G9TA59"/>
<dbReference type="InterPro" id="IPR013747">
    <property type="entry name" value="ACP_syn_III_C"/>
</dbReference>
<keyword evidence="2" id="KW-0012">Acyltransferase</keyword>
<evidence type="ECO:0000256" key="1">
    <source>
        <dbReference type="ARBA" id="ARBA00022679"/>
    </source>
</evidence>
<feature type="domain" description="Beta-ketoacyl-[acyl-carrier-protein] synthase III N-terminal" evidence="4">
    <location>
        <begin position="112"/>
        <end position="200"/>
    </location>
</feature>
<dbReference type="SUPFAM" id="SSF53901">
    <property type="entry name" value="Thiolase-like"/>
    <property type="match status" value="2"/>
</dbReference>
<dbReference type="Pfam" id="PF08545">
    <property type="entry name" value="ACP_syn_III"/>
    <property type="match status" value="1"/>
</dbReference>
<dbReference type="InterPro" id="IPR016039">
    <property type="entry name" value="Thiolase-like"/>
</dbReference>
<keyword evidence="1" id="KW-0808">Transferase</keyword>
<dbReference type="Pfam" id="PF08541">
    <property type="entry name" value="ACP_syn_III_C"/>
    <property type="match status" value="1"/>
</dbReference>
<dbReference type="InterPro" id="IPR013751">
    <property type="entry name" value="ACP_syn_III_N"/>
</dbReference>
<dbReference type="GO" id="GO:0004315">
    <property type="term" value="F:3-oxoacyl-[acyl-carrier-protein] synthase activity"/>
    <property type="evidence" value="ECO:0007669"/>
    <property type="project" value="InterPro"/>
</dbReference>
<dbReference type="GO" id="GO:0006633">
    <property type="term" value="P:fatty acid biosynthetic process"/>
    <property type="evidence" value="ECO:0007669"/>
    <property type="project" value="InterPro"/>
</dbReference>
<dbReference type="GO" id="GO:0044550">
    <property type="term" value="P:secondary metabolite biosynthetic process"/>
    <property type="evidence" value="ECO:0007669"/>
    <property type="project" value="TreeGrafter"/>
</dbReference>
<dbReference type="Proteomes" id="UP000187651">
    <property type="component" value="Unassembled WGS sequence"/>
</dbReference>
<name>A0A1G9TA59_9FIRM</name>
<dbReference type="PANTHER" id="PTHR34069">
    <property type="entry name" value="3-OXOACYL-[ACYL-CARRIER-PROTEIN] SYNTHASE 3"/>
    <property type="match status" value="1"/>
</dbReference>
<accession>A0A1G9TA59</accession>
<feature type="domain" description="Beta-ketoacyl-[acyl-carrier-protein] synthase III C-terminal" evidence="3">
    <location>
        <begin position="250"/>
        <end position="336"/>
    </location>
</feature>
<evidence type="ECO:0000313" key="6">
    <source>
        <dbReference type="Proteomes" id="UP000187651"/>
    </source>
</evidence>
<keyword evidence="6" id="KW-1185">Reference proteome</keyword>
<evidence type="ECO:0000313" key="5">
    <source>
        <dbReference type="EMBL" id="SDM44541.1"/>
    </source>
</evidence>
<dbReference type="Gene3D" id="3.40.47.10">
    <property type="match status" value="1"/>
</dbReference>
<gene>
    <name evidence="5" type="ORF">SAMN05216544_0275</name>
</gene>
<evidence type="ECO:0000259" key="3">
    <source>
        <dbReference type="Pfam" id="PF08541"/>
    </source>
</evidence>
<sequence length="338" mass="36940">MERSIIKGMGMYLPEQTFTSEEIEERAGYDKFKIKKGLVRMLTGCESRHYVRDNEHSSDLAARAGEMALKDAGLESSDIDAVLFCSITQDFAEPATVNVVMDKLNIRNAYSFDIKNACNAFISGVDVADALIKAGKAENVLVVSGEALSRWTKFDYDDKEELLKRAPAALSVGDGGGSFVVSKATSVDKDRGIVNSRFHTMPEVWNNNVIWGGGVVYPKDASKLYIPGTTKALIDMHQEVSKNYIPPVMKNSGWKTEDIDCVLVSQVAKWITKNIRNIIGVEKEIMPEIVETMGNMGAANIPIMACEARRLGILREGSKTLLLGGAVGANMGVMSVVM</sequence>
<organism evidence="5 6">
    <name type="scientific">Lachnospira pectinoschiza</name>
    <dbReference type="NCBI Taxonomy" id="28052"/>
    <lineage>
        <taxon>Bacteria</taxon>
        <taxon>Bacillati</taxon>
        <taxon>Bacillota</taxon>
        <taxon>Clostridia</taxon>
        <taxon>Lachnospirales</taxon>
        <taxon>Lachnospiraceae</taxon>
        <taxon>Lachnospira</taxon>
    </lineage>
</organism>